<feature type="transmembrane region" description="Helical" evidence="1">
    <location>
        <begin position="220"/>
        <end position="238"/>
    </location>
</feature>
<feature type="transmembrane region" description="Helical" evidence="1">
    <location>
        <begin position="144"/>
        <end position="165"/>
    </location>
</feature>
<sequence length="245" mass="28408">MTYLIDARNIFGLQDFLINNLDTPFFWYHWFLTPVEEPLQWYMLGATFFVFSFIAGIAFMNKDKNTFKFWGLMSLGLLFMLVEDAGDVRHTYRAIITRIFEAEGYGFMGTIFELVYFLIIGLILLFAIYKYYSVYKDYKNTKLYLGLGYVFYGLGVSASFVGSAFNPILGFSVYERIGVIFVENIFLNNQQIIDAYILATEQTNINFMFMDRVFEESLELLGAAGLLCSGLYFLIAYLNKNELLK</sequence>
<accession>A0A931AR21</accession>
<name>A0A931AR21_9FIRM</name>
<dbReference type="RefSeq" id="WP_270453422.1">
    <property type="nucleotide sequence ID" value="NZ_JADPIE010000003.1"/>
</dbReference>
<keyword evidence="1" id="KW-0472">Membrane</keyword>
<proteinExistence type="predicted"/>
<evidence type="ECO:0000256" key="1">
    <source>
        <dbReference type="SAM" id="Phobius"/>
    </source>
</evidence>
<evidence type="ECO:0000313" key="3">
    <source>
        <dbReference type="Proteomes" id="UP000621436"/>
    </source>
</evidence>
<reference evidence="2" key="1">
    <citation type="submission" date="2020-11" db="EMBL/GenBank/DDBJ databases">
        <title>Halonatronomonas betainensis gen. nov., sp. nov. a novel haloalkaliphilic representative of the family Halanaerobiacae capable of betaine degradation.</title>
        <authorList>
            <person name="Boltyanskaya Y."/>
            <person name="Kevbrin V."/>
            <person name="Detkova E."/>
            <person name="Grouzdev D.S."/>
            <person name="Koziaeva V."/>
            <person name="Zhilina T."/>
        </authorList>
    </citation>
    <scope>NUCLEOTIDE SEQUENCE</scope>
    <source>
        <strain evidence="2">Z-7014</strain>
    </source>
</reference>
<dbReference type="Proteomes" id="UP000621436">
    <property type="component" value="Unassembled WGS sequence"/>
</dbReference>
<feature type="transmembrane region" description="Helical" evidence="1">
    <location>
        <begin position="66"/>
        <end position="82"/>
    </location>
</feature>
<protein>
    <submittedName>
        <fullName evidence="2">Uncharacterized protein</fullName>
    </submittedName>
</protein>
<keyword evidence="1" id="KW-0812">Transmembrane</keyword>
<evidence type="ECO:0000313" key="2">
    <source>
        <dbReference type="EMBL" id="MBF8436519.1"/>
    </source>
</evidence>
<dbReference type="EMBL" id="JADPIE010000003">
    <property type="protein sequence ID" value="MBF8436519.1"/>
    <property type="molecule type" value="Genomic_DNA"/>
</dbReference>
<keyword evidence="1" id="KW-1133">Transmembrane helix</keyword>
<feature type="transmembrane region" description="Helical" evidence="1">
    <location>
        <begin position="114"/>
        <end position="132"/>
    </location>
</feature>
<organism evidence="2 3">
    <name type="scientific">Halonatronomonas betaini</name>
    <dbReference type="NCBI Taxonomy" id="2778430"/>
    <lineage>
        <taxon>Bacteria</taxon>
        <taxon>Bacillati</taxon>
        <taxon>Bacillota</taxon>
        <taxon>Clostridia</taxon>
        <taxon>Halanaerobiales</taxon>
        <taxon>Halarsenatibacteraceae</taxon>
        <taxon>Halonatronomonas</taxon>
    </lineage>
</organism>
<keyword evidence="3" id="KW-1185">Reference proteome</keyword>
<dbReference type="AlphaFoldDB" id="A0A931AR21"/>
<comment type="caution">
    <text evidence="2">The sequence shown here is derived from an EMBL/GenBank/DDBJ whole genome shotgun (WGS) entry which is preliminary data.</text>
</comment>
<gene>
    <name evidence="2" type="ORF">I0Q91_05480</name>
</gene>
<feature type="transmembrane region" description="Helical" evidence="1">
    <location>
        <begin position="39"/>
        <end position="59"/>
    </location>
</feature>